<feature type="region of interest" description="Disordered" evidence="1">
    <location>
        <begin position="468"/>
        <end position="495"/>
    </location>
</feature>
<gene>
    <name evidence="3" type="ORF">D9615_009508</name>
</gene>
<keyword evidence="4" id="KW-1185">Reference proteome</keyword>
<dbReference type="OrthoDB" id="10036721at2759"/>
<feature type="compositionally biased region" description="Polar residues" evidence="1">
    <location>
        <begin position="248"/>
        <end position="281"/>
    </location>
</feature>
<name>A0A8H5GYU3_9AGAR</name>
<reference evidence="3 4" key="1">
    <citation type="journal article" date="2020" name="ISME J.">
        <title>Uncovering the hidden diversity of litter-decomposition mechanisms in mushroom-forming fungi.</title>
        <authorList>
            <person name="Floudas D."/>
            <person name="Bentzer J."/>
            <person name="Ahren D."/>
            <person name="Johansson T."/>
            <person name="Persson P."/>
            <person name="Tunlid A."/>
        </authorList>
    </citation>
    <scope>NUCLEOTIDE SEQUENCE [LARGE SCALE GENOMIC DNA]</scope>
    <source>
        <strain evidence="3 4">CBS 661.87</strain>
    </source>
</reference>
<protein>
    <submittedName>
        <fullName evidence="3">Uncharacterized protein</fullName>
    </submittedName>
</protein>
<evidence type="ECO:0000313" key="4">
    <source>
        <dbReference type="Proteomes" id="UP000565441"/>
    </source>
</evidence>
<evidence type="ECO:0000256" key="1">
    <source>
        <dbReference type="SAM" id="MobiDB-lite"/>
    </source>
</evidence>
<sequence length="495" mass="52097">MRCATDMHLKRQSLNDALVQQYLSASWIWTAEGPTLRVPGGDRAFRATYSPRSGVAVTGVNILIAADDYFTIYVNGETVGDTRYLLSDETINWAITEGYALTINTESPIVFAVLATNVHDPYGAAAGLLVTIQLILSDGSSAFMSTGGPGWRATIDFPNNFQAPGTNDAGWSSATTISKNGADAPWHVVRIPSSLKRITLASPNPPKPTTPNAPSPNKPDPTSQGADPPIVTSGHDTDTSTRRDINTDGGTSTTNGVASDGLTSLSPSITTSDSITGTNRPIGTGAGTADSSVSTTDAPSKSPIGAIIGGAVGGFVLLLLLLGLFLCYRRRRRRTDTPAVAALNSGVGNPVSALESPPSTARTVPLSSEMVPFTLQSPGHDGMRSRAYNEKTRIYNNFEGGVSSPEGTEIESSTASASGRGAWTEELRSTMHRLQQLTEELNRGLVTHGSQSPQAVALSGQLSQFMRENSTVNRSVSSANGDEKPPPYEGRQDAS</sequence>
<keyword evidence="2" id="KW-0812">Transmembrane</keyword>
<organism evidence="3 4">
    <name type="scientific">Tricholomella constricta</name>
    <dbReference type="NCBI Taxonomy" id="117010"/>
    <lineage>
        <taxon>Eukaryota</taxon>
        <taxon>Fungi</taxon>
        <taxon>Dikarya</taxon>
        <taxon>Basidiomycota</taxon>
        <taxon>Agaricomycotina</taxon>
        <taxon>Agaricomycetes</taxon>
        <taxon>Agaricomycetidae</taxon>
        <taxon>Agaricales</taxon>
        <taxon>Tricholomatineae</taxon>
        <taxon>Lyophyllaceae</taxon>
        <taxon>Tricholomella</taxon>
    </lineage>
</organism>
<feature type="compositionally biased region" description="Pro residues" evidence="1">
    <location>
        <begin position="203"/>
        <end position="219"/>
    </location>
</feature>
<dbReference type="EMBL" id="JAACJP010000039">
    <property type="protein sequence ID" value="KAF5373465.1"/>
    <property type="molecule type" value="Genomic_DNA"/>
</dbReference>
<feature type="transmembrane region" description="Helical" evidence="2">
    <location>
        <begin position="304"/>
        <end position="328"/>
    </location>
</feature>
<dbReference type="Gene3D" id="1.20.5.510">
    <property type="entry name" value="Single helix bin"/>
    <property type="match status" value="1"/>
</dbReference>
<dbReference type="Proteomes" id="UP000565441">
    <property type="component" value="Unassembled WGS sequence"/>
</dbReference>
<proteinExistence type="predicted"/>
<feature type="region of interest" description="Disordered" evidence="1">
    <location>
        <begin position="198"/>
        <end position="300"/>
    </location>
</feature>
<evidence type="ECO:0000256" key="2">
    <source>
        <dbReference type="SAM" id="Phobius"/>
    </source>
</evidence>
<comment type="caution">
    <text evidence="3">The sequence shown here is derived from an EMBL/GenBank/DDBJ whole genome shotgun (WGS) entry which is preliminary data.</text>
</comment>
<feature type="compositionally biased region" description="Polar residues" evidence="1">
    <location>
        <begin position="468"/>
        <end position="480"/>
    </location>
</feature>
<feature type="region of interest" description="Disordered" evidence="1">
    <location>
        <begin position="399"/>
        <end position="421"/>
    </location>
</feature>
<evidence type="ECO:0000313" key="3">
    <source>
        <dbReference type="EMBL" id="KAF5373465.1"/>
    </source>
</evidence>
<accession>A0A8H5GYU3</accession>
<feature type="compositionally biased region" description="Basic and acidic residues" evidence="1">
    <location>
        <begin position="481"/>
        <end position="495"/>
    </location>
</feature>
<keyword evidence="2" id="KW-0472">Membrane</keyword>
<feature type="compositionally biased region" description="Polar residues" evidence="1">
    <location>
        <begin position="289"/>
        <end position="299"/>
    </location>
</feature>
<dbReference type="Gene3D" id="2.60.120.260">
    <property type="entry name" value="Galactose-binding domain-like"/>
    <property type="match status" value="1"/>
</dbReference>
<keyword evidence="2" id="KW-1133">Transmembrane helix</keyword>
<dbReference type="AlphaFoldDB" id="A0A8H5GYU3"/>
<feature type="compositionally biased region" description="Basic and acidic residues" evidence="1">
    <location>
        <begin position="235"/>
        <end position="246"/>
    </location>
</feature>